<name>A0ABI8AP69_FELCA</name>
<evidence type="ECO:0000313" key="1">
    <source>
        <dbReference type="Ensembl" id="ENSFCTP00005061052.1"/>
    </source>
</evidence>
<reference evidence="1" key="3">
    <citation type="submission" date="2025-09" db="UniProtKB">
        <authorList>
            <consortium name="Ensembl"/>
        </authorList>
    </citation>
    <scope>IDENTIFICATION</scope>
    <source>
        <strain evidence="1">breed Abyssinian</strain>
    </source>
</reference>
<dbReference type="CDD" id="cd09271">
    <property type="entry name" value="RNase_H2-C"/>
    <property type="match status" value="1"/>
</dbReference>
<proteinExistence type="predicted"/>
<organism evidence="1 2">
    <name type="scientific">Felis catus</name>
    <name type="common">Cat</name>
    <name type="synonym">Felis silvestris catus</name>
    <dbReference type="NCBI Taxonomy" id="9685"/>
    <lineage>
        <taxon>Eukaryota</taxon>
        <taxon>Metazoa</taxon>
        <taxon>Chordata</taxon>
        <taxon>Craniata</taxon>
        <taxon>Vertebrata</taxon>
        <taxon>Euteleostomi</taxon>
        <taxon>Mammalia</taxon>
        <taxon>Eutheria</taxon>
        <taxon>Laurasiatheria</taxon>
        <taxon>Carnivora</taxon>
        <taxon>Feliformia</taxon>
        <taxon>Felidae</taxon>
        <taxon>Felinae</taxon>
        <taxon>Felis</taxon>
    </lineage>
</organism>
<dbReference type="InterPro" id="IPR052863">
    <property type="entry name" value="RNase_H2_subunit_C"/>
</dbReference>
<evidence type="ECO:0000313" key="2">
    <source>
        <dbReference type="Proteomes" id="UP000823872"/>
    </source>
</evidence>
<gene>
    <name evidence="1" type="primary">RNASEH2C</name>
</gene>
<keyword evidence="2" id="KW-1185">Reference proteome</keyword>
<dbReference type="InterPro" id="IPR013924">
    <property type="entry name" value="RNase_H2_suC"/>
</dbReference>
<accession>A0ABI8AP69</accession>
<sequence length="232" mass="24997">MESSDEAAVEKCRIHLRPGTLRDAPPATLHLLPCEVLVSRPAPVGRFFTPAIRQGPDGLEVSFRGRKLRGEEVVVPPGLVGYVMEEKGEGLVGKGFSEGSSNDNEQEQLELVEPPEALERDFDRFIGATASFSGFTLWGLETIPGPDAKVRGALTWPSLAAAPKWSRALTPPVRPGLPFRTLPPVTPLPTLPLCQGSKMTSSVKFRWPSPLGPEPPPPPPPALCFMTLIPGI</sequence>
<reference evidence="1" key="2">
    <citation type="submission" date="2025-08" db="UniProtKB">
        <authorList>
            <consortium name="Ensembl"/>
        </authorList>
    </citation>
    <scope>IDENTIFICATION</scope>
    <source>
        <strain evidence="1">breed Abyssinian</strain>
    </source>
</reference>
<dbReference type="Pfam" id="PF08615">
    <property type="entry name" value="RNase_H2_suC"/>
    <property type="match status" value="1"/>
</dbReference>
<dbReference type="PANTHER" id="PTHR47063">
    <property type="entry name" value="RIBONUCLEASE H2 SUBUNIT C"/>
    <property type="match status" value="1"/>
</dbReference>
<dbReference type="GeneTree" id="ENSGT00390000001568"/>
<dbReference type="Ensembl" id="ENSFCTT00005091593.1">
    <property type="protein sequence ID" value="ENSFCTP00005061052.1"/>
    <property type="gene ID" value="ENSFCTG00005033223.1"/>
</dbReference>
<dbReference type="PANTHER" id="PTHR47063:SF1">
    <property type="entry name" value="RIBONUCLEASE H2 SUBUNIT C"/>
    <property type="match status" value="1"/>
</dbReference>
<dbReference type="Gene3D" id="2.40.128.680">
    <property type="match status" value="1"/>
</dbReference>
<protein>
    <submittedName>
        <fullName evidence="1">Uncharacterized protein</fullName>
    </submittedName>
</protein>
<dbReference type="Proteomes" id="UP000823872">
    <property type="component" value="Chromosome D1"/>
</dbReference>
<reference evidence="1 2" key="1">
    <citation type="submission" date="2021-02" db="EMBL/GenBank/DDBJ databases">
        <title>Safari Cat Assemblies.</title>
        <authorList>
            <person name="Bredemeyer K.R."/>
            <person name="Murphy W.J."/>
        </authorList>
    </citation>
    <scope>NUCLEOTIDE SEQUENCE [LARGE SCALE GENOMIC DNA]</scope>
</reference>